<feature type="region of interest" description="Disordered" evidence="1">
    <location>
        <begin position="714"/>
        <end position="742"/>
    </location>
</feature>
<protein>
    <submittedName>
        <fullName evidence="2">Uncharacterized protein</fullName>
    </submittedName>
</protein>
<dbReference type="KEGG" id="kpin:30176080"/>
<feature type="compositionally biased region" description="Polar residues" evidence="1">
    <location>
        <begin position="22"/>
        <end position="47"/>
    </location>
</feature>
<dbReference type="EMBL" id="KV700118">
    <property type="protein sequence ID" value="OCF46234.1"/>
    <property type="molecule type" value="Genomic_DNA"/>
</dbReference>
<feature type="compositionally biased region" description="Low complexity" evidence="1">
    <location>
        <begin position="663"/>
        <end position="676"/>
    </location>
</feature>
<feature type="region of interest" description="Disordered" evidence="1">
    <location>
        <begin position="107"/>
        <end position="216"/>
    </location>
</feature>
<feature type="region of interest" description="Disordered" evidence="1">
    <location>
        <begin position="21"/>
        <end position="49"/>
    </location>
</feature>
<dbReference type="Proteomes" id="UP000094020">
    <property type="component" value="Chromosome 5"/>
</dbReference>
<evidence type="ECO:0000313" key="4">
    <source>
        <dbReference type="Proteomes" id="UP000094020"/>
    </source>
</evidence>
<proteinExistence type="predicted"/>
<feature type="compositionally biased region" description="Polar residues" evidence="1">
    <location>
        <begin position="118"/>
        <end position="130"/>
    </location>
</feature>
<feature type="compositionally biased region" description="Polar residues" evidence="1">
    <location>
        <begin position="166"/>
        <end position="186"/>
    </location>
</feature>
<reference evidence="3" key="4">
    <citation type="submission" date="2024-02" db="EMBL/GenBank/DDBJ databases">
        <title>Comparative genomics of Cryptococcus and Kwoniella reveals pathogenesis evolution and contrasting modes of karyotype evolution via chromosome fusion or intercentromeric recombination.</title>
        <authorList>
            <person name="Coelho M.A."/>
            <person name="David-Palma M."/>
            <person name="Shea T."/>
            <person name="Bowers K."/>
            <person name="McGinley-Smith S."/>
            <person name="Mohammad A.W."/>
            <person name="Gnirke A."/>
            <person name="Yurkov A.M."/>
            <person name="Nowrousian M."/>
            <person name="Sun S."/>
            <person name="Cuomo C.A."/>
            <person name="Heitman J."/>
        </authorList>
    </citation>
    <scope>NUCLEOTIDE SEQUENCE</scope>
    <source>
        <strain evidence="3">CBS 10737</strain>
    </source>
</reference>
<reference evidence="2" key="3">
    <citation type="submission" date="2016-07" db="EMBL/GenBank/DDBJ databases">
        <title>Evolution of pathogenesis and genome organization in the Tremellales.</title>
        <authorList>
            <person name="Cuomo C."/>
            <person name="Litvintseva A."/>
            <person name="Heitman J."/>
            <person name="Chen Y."/>
            <person name="Sun S."/>
            <person name="Springer D."/>
            <person name="Dromer F."/>
            <person name="Young S."/>
            <person name="Zeng Q."/>
            <person name="Chapman S."/>
            <person name="Gujja S."/>
            <person name="Saif S."/>
            <person name="Birren B."/>
        </authorList>
    </citation>
    <scope>NUCLEOTIDE SEQUENCE</scope>
    <source>
        <strain evidence="2">CBS 10737</strain>
    </source>
</reference>
<dbReference type="AlphaFoldDB" id="A0A1B9HSI7"/>
<keyword evidence="4" id="KW-1185">Reference proteome</keyword>
<feature type="region of interest" description="Disordered" evidence="1">
    <location>
        <begin position="253"/>
        <end position="288"/>
    </location>
</feature>
<sequence length="793" mass="86604">MSSPEEGIIPCRNRLTIPKFTSKIQPPSTLPLRTTSKIRQPQTTGRPSTVHHLQVAGSLNSESKIPPPRVSFLTPREIWSPLATPIPGMQQIKQDIRAGAAPARVPKYQLKDPGPIPQSASRSHLSTTPKPQIRPRLVSRPSIKAHRQASVQRPPAHIPRPPIRPSQQFTPTQQASRLPLPSSTNRARPLSLPPDEASSVIIPHTRPTSYQPSPSFPLSASPSYLSKAVGIPEPRPLLSQPIHDQLDCRVPGSIAPSRETSNQSTGSSVYSSASSLARHRAIKGRGKDRSSFARLSAYSPPNHDCLVKALCAESESEDTESTLSDHSIRTVATVNQVVNVENIPIRHLSLSASINSPERSLKEEPVSEESFMLSSEDHRGLTAPYLVPSSAPPMTLEWESDESSGEVDEAERVWKELEAKLGRKVRGRSLRRGKWVVKPREHPVVELTPSLDTRNMKEEGVDMEKTASGFSLSMYFSPQSSRSTPPLDIDRCRSSSFTYDSSPIVASPSSATALFDMSAPLVPGGIDNGCTPWNTPLVNTESIKRGTRVKKRFASMDVAEIGQKNRLGSLEEVAKIDFTPQQSQSREISSRCLLERGLTTTNPDQEDSPDDCQTLSPPIGLSDLHGTQTDHNTAPRMMYRLDSHIVSALSALQGSYDSPDLDFALSSSPPLSPASDVATEEDFEGSTGNGLGLGMNLRLRTIYHLPTLSPRLRPSAVRTATKTASRIESSNGNSMAIDPTQRVDETMDYTLKSDSSSQIPEVNEEDDEEVLVIRDLDTGLERQVKVGDGLTLT</sequence>
<feature type="region of interest" description="Disordered" evidence="1">
    <location>
        <begin position="663"/>
        <end position="689"/>
    </location>
</feature>
<feature type="compositionally biased region" description="Low complexity" evidence="1">
    <location>
        <begin position="264"/>
        <end position="275"/>
    </location>
</feature>
<name>A0A1B9HSI7_9TREE</name>
<evidence type="ECO:0000313" key="3">
    <source>
        <dbReference type="EMBL" id="WWC69819.1"/>
    </source>
</evidence>
<feature type="region of interest" description="Disordered" evidence="1">
    <location>
        <begin position="599"/>
        <end position="631"/>
    </location>
</feature>
<reference evidence="2" key="1">
    <citation type="submission" date="2013-07" db="EMBL/GenBank/DDBJ databases">
        <title>The Genome Sequence of Cryptococcus pinus CBS10737.</title>
        <authorList>
            <consortium name="The Broad Institute Genome Sequencing Platform"/>
            <person name="Cuomo C."/>
            <person name="Litvintseva A."/>
            <person name="Chen Y."/>
            <person name="Heitman J."/>
            <person name="Sun S."/>
            <person name="Springer D."/>
            <person name="Dromer F."/>
            <person name="Young S.K."/>
            <person name="Zeng Q."/>
            <person name="Gargeya S."/>
            <person name="Fitzgerald M."/>
            <person name="Abouelleil A."/>
            <person name="Alvarado L."/>
            <person name="Berlin A.M."/>
            <person name="Chapman S.B."/>
            <person name="Dewar J."/>
            <person name="Goldberg J."/>
            <person name="Griggs A."/>
            <person name="Gujja S."/>
            <person name="Hansen M."/>
            <person name="Howarth C."/>
            <person name="Imamovic A."/>
            <person name="Larimer J."/>
            <person name="McCowan C."/>
            <person name="Murphy C."/>
            <person name="Pearson M."/>
            <person name="Priest M."/>
            <person name="Roberts A."/>
            <person name="Saif S."/>
            <person name="Shea T."/>
            <person name="Sykes S."/>
            <person name="Wortman J."/>
            <person name="Nusbaum C."/>
            <person name="Birren B."/>
        </authorList>
    </citation>
    <scope>NUCLEOTIDE SEQUENCE [LARGE SCALE GENOMIC DNA]</scope>
    <source>
        <strain evidence="2">CBS 10737</strain>
    </source>
</reference>
<reference evidence="3" key="2">
    <citation type="submission" date="2013-07" db="EMBL/GenBank/DDBJ databases">
        <authorList>
            <consortium name="The Broad Institute Genome Sequencing Platform"/>
            <person name="Cuomo C."/>
            <person name="Litvintseva A."/>
            <person name="Chen Y."/>
            <person name="Heitman J."/>
            <person name="Sun S."/>
            <person name="Springer D."/>
            <person name="Dromer F."/>
            <person name="Young S.K."/>
            <person name="Zeng Q."/>
            <person name="Gargeya S."/>
            <person name="Fitzgerald M."/>
            <person name="Abouelleil A."/>
            <person name="Alvarado L."/>
            <person name="Berlin A.M."/>
            <person name="Chapman S.B."/>
            <person name="Dewar J."/>
            <person name="Goldberg J."/>
            <person name="Griggs A."/>
            <person name="Gujja S."/>
            <person name="Hansen M."/>
            <person name="Howarth C."/>
            <person name="Imamovic A."/>
            <person name="Larimer J."/>
            <person name="McCowan C."/>
            <person name="Murphy C."/>
            <person name="Pearson M."/>
            <person name="Priest M."/>
            <person name="Roberts A."/>
            <person name="Saif S."/>
            <person name="Shea T."/>
            <person name="Sykes S."/>
            <person name="Wortman J."/>
            <person name="Nusbaum C."/>
            <person name="Birren B."/>
        </authorList>
    </citation>
    <scope>NUCLEOTIDE SEQUENCE</scope>
    <source>
        <strain evidence="3">CBS 10737</strain>
    </source>
</reference>
<feature type="compositionally biased region" description="Polar residues" evidence="1">
    <location>
        <begin position="718"/>
        <end position="734"/>
    </location>
</feature>
<evidence type="ECO:0000256" key="1">
    <source>
        <dbReference type="SAM" id="MobiDB-lite"/>
    </source>
</evidence>
<dbReference type="RefSeq" id="XP_019007453.1">
    <property type="nucleotide sequence ID" value="XM_019159401.1"/>
</dbReference>
<gene>
    <name evidence="2" type="ORF">I206_07711</name>
    <name evidence="3" type="ORF">I206_103762</name>
</gene>
<organism evidence="2">
    <name type="scientific">Kwoniella pini CBS 10737</name>
    <dbReference type="NCBI Taxonomy" id="1296096"/>
    <lineage>
        <taxon>Eukaryota</taxon>
        <taxon>Fungi</taxon>
        <taxon>Dikarya</taxon>
        <taxon>Basidiomycota</taxon>
        <taxon>Agaricomycotina</taxon>
        <taxon>Tremellomycetes</taxon>
        <taxon>Tremellales</taxon>
        <taxon>Cryptococcaceae</taxon>
        <taxon>Kwoniella</taxon>
    </lineage>
</organism>
<dbReference type="EMBL" id="CP144523">
    <property type="protein sequence ID" value="WWC69819.1"/>
    <property type="molecule type" value="Genomic_DNA"/>
</dbReference>
<dbReference type="GeneID" id="30176080"/>
<evidence type="ECO:0000313" key="2">
    <source>
        <dbReference type="EMBL" id="OCF46234.1"/>
    </source>
</evidence>
<accession>A0A1B9HSI7</accession>
<dbReference type="OrthoDB" id="2564873at2759"/>